<keyword evidence="3" id="KW-0813">Transport</keyword>
<dbReference type="PANTHER" id="PTHR21716">
    <property type="entry name" value="TRANSMEMBRANE PROTEIN"/>
    <property type="match status" value="1"/>
</dbReference>
<accession>A0A9X4RD82</accession>
<gene>
    <name evidence="10" type="ORF">NVS88_04770</name>
</gene>
<name>A0A9X4RD82_9ACTN</name>
<dbReference type="RefSeq" id="WP_277832797.1">
    <property type="nucleotide sequence ID" value="NZ_JAAIVF010000003.1"/>
</dbReference>
<feature type="region of interest" description="Disordered" evidence="8">
    <location>
        <begin position="1"/>
        <end position="60"/>
    </location>
</feature>
<evidence type="ECO:0000256" key="8">
    <source>
        <dbReference type="SAM" id="MobiDB-lite"/>
    </source>
</evidence>
<evidence type="ECO:0000256" key="3">
    <source>
        <dbReference type="ARBA" id="ARBA00022448"/>
    </source>
</evidence>
<feature type="transmembrane region" description="Helical" evidence="9">
    <location>
        <begin position="95"/>
        <end position="116"/>
    </location>
</feature>
<feature type="transmembrane region" description="Helical" evidence="9">
    <location>
        <begin position="123"/>
        <end position="145"/>
    </location>
</feature>
<evidence type="ECO:0000256" key="2">
    <source>
        <dbReference type="ARBA" id="ARBA00009773"/>
    </source>
</evidence>
<reference evidence="10" key="1">
    <citation type="submission" date="2022-08" db="EMBL/GenBank/DDBJ databases">
        <title>Genome analysis of Corynebacteriales strain.</title>
        <authorList>
            <person name="Lee S.D."/>
        </authorList>
    </citation>
    <scope>NUCLEOTIDE SEQUENCE</scope>
    <source>
        <strain evidence="10">D3-21</strain>
    </source>
</reference>
<keyword evidence="11" id="KW-1185">Reference proteome</keyword>
<feature type="compositionally biased region" description="Low complexity" evidence="8">
    <location>
        <begin position="8"/>
        <end position="19"/>
    </location>
</feature>
<feature type="transmembrane region" description="Helical" evidence="9">
    <location>
        <begin position="259"/>
        <end position="280"/>
    </location>
</feature>
<keyword evidence="7 9" id="KW-0472">Membrane</keyword>
<dbReference type="GO" id="GO:0055085">
    <property type="term" value="P:transmembrane transport"/>
    <property type="evidence" value="ECO:0007669"/>
    <property type="project" value="TreeGrafter"/>
</dbReference>
<evidence type="ECO:0000313" key="10">
    <source>
        <dbReference type="EMBL" id="MDG3013867.1"/>
    </source>
</evidence>
<keyword evidence="4" id="KW-1003">Cell membrane</keyword>
<evidence type="ECO:0000256" key="5">
    <source>
        <dbReference type="ARBA" id="ARBA00022692"/>
    </source>
</evidence>
<protein>
    <submittedName>
        <fullName evidence="10">AI-2E family transporter</fullName>
    </submittedName>
</protein>
<comment type="similarity">
    <text evidence="2">Belongs to the autoinducer-2 exporter (AI-2E) (TC 2.A.86) family.</text>
</comment>
<feature type="transmembrane region" description="Helical" evidence="9">
    <location>
        <begin position="359"/>
        <end position="390"/>
    </location>
</feature>
<keyword evidence="5 9" id="KW-0812">Transmembrane</keyword>
<proteinExistence type="inferred from homology"/>
<dbReference type="Proteomes" id="UP001152755">
    <property type="component" value="Unassembled WGS sequence"/>
</dbReference>
<sequence length="401" mass="41598">MDDAELLGDSGPGDSEPGDSGAGGAEQDGTEPDGTEPIAAAEAQAARSSTSEHPLGRPGSRFDRHSPFMIGLTGAAGVAVTVGVVELVLGARSALVLIALALVLATGLEPVVGWLVRRGLPRWAAVAVVIVVVLLLVAGFLAAVITPLVEQGGQFVAHAPEHLRGLQQRYPAIHRLDQHFHLQQRLTQQLSSDGSKIIGGAFGAGKVVFGAVTGLVIVLVLSGYFLADFPRIRAGIYRLAPDSRRPRAVLLGDEIFRKVGGYVLGNLVISVITALCTFVWLQIFGVPYPLLLAVLVAVLDLIPVVGSTIAGVIVALVALTVSLPVAIGTVAFFVALRLIEDYALVPKIIGRTVEVPAMVTVVAVLLGGAALGIIGALLSIPVAAAVLLLARETVFPQLDRT</sequence>
<evidence type="ECO:0000313" key="11">
    <source>
        <dbReference type="Proteomes" id="UP001152755"/>
    </source>
</evidence>
<feature type="transmembrane region" description="Helical" evidence="9">
    <location>
        <begin position="67"/>
        <end position="89"/>
    </location>
</feature>
<comment type="subcellular location">
    <subcellularLocation>
        <location evidence="1">Cell membrane</location>
        <topology evidence="1">Multi-pass membrane protein</topology>
    </subcellularLocation>
</comment>
<feature type="transmembrane region" description="Helical" evidence="9">
    <location>
        <begin position="312"/>
        <end position="339"/>
    </location>
</feature>
<evidence type="ECO:0000256" key="7">
    <source>
        <dbReference type="ARBA" id="ARBA00023136"/>
    </source>
</evidence>
<dbReference type="InterPro" id="IPR002549">
    <property type="entry name" value="AI-2E-like"/>
</dbReference>
<comment type="caution">
    <text evidence="10">The sequence shown here is derived from an EMBL/GenBank/DDBJ whole genome shotgun (WGS) entry which is preliminary data.</text>
</comment>
<dbReference type="EMBL" id="JANRHA010000002">
    <property type="protein sequence ID" value="MDG3013867.1"/>
    <property type="molecule type" value="Genomic_DNA"/>
</dbReference>
<organism evidence="10 11">
    <name type="scientific">Speluncibacter jeojiensis</name>
    <dbReference type="NCBI Taxonomy" id="2710754"/>
    <lineage>
        <taxon>Bacteria</taxon>
        <taxon>Bacillati</taxon>
        <taxon>Actinomycetota</taxon>
        <taxon>Actinomycetes</taxon>
        <taxon>Mycobacteriales</taxon>
        <taxon>Speluncibacteraceae</taxon>
        <taxon>Speluncibacter</taxon>
    </lineage>
</organism>
<evidence type="ECO:0000256" key="4">
    <source>
        <dbReference type="ARBA" id="ARBA00022475"/>
    </source>
</evidence>
<keyword evidence="6 9" id="KW-1133">Transmembrane helix</keyword>
<evidence type="ECO:0000256" key="9">
    <source>
        <dbReference type="SAM" id="Phobius"/>
    </source>
</evidence>
<dbReference type="Pfam" id="PF01594">
    <property type="entry name" value="AI-2E_transport"/>
    <property type="match status" value="1"/>
</dbReference>
<feature type="transmembrane region" description="Helical" evidence="9">
    <location>
        <begin position="286"/>
        <end position="305"/>
    </location>
</feature>
<evidence type="ECO:0000256" key="1">
    <source>
        <dbReference type="ARBA" id="ARBA00004651"/>
    </source>
</evidence>
<dbReference type="GO" id="GO:0005886">
    <property type="term" value="C:plasma membrane"/>
    <property type="evidence" value="ECO:0007669"/>
    <property type="project" value="UniProtKB-SubCell"/>
</dbReference>
<dbReference type="PANTHER" id="PTHR21716:SF53">
    <property type="entry name" value="PERMEASE PERM-RELATED"/>
    <property type="match status" value="1"/>
</dbReference>
<dbReference type="AlphaFoldDB" id="A0A9X4RD82"/>
<evidence type="ECO:0000256" key="6">
    <source>
        <dbReference type="ARBA" id="ARBA00022989"/>
    </source>
</evidence>
<feature type="transmembrane region" description="Helical" evidence="9">
    <location>
        <begin position="207"/>
        <end position="227"/>
    </location>
</feature>